<dbReference type="EMBL" id="KB467831">
    <property type="protein sequence ID" value="PCH33091.1"/>
    <property type="molecule type" value="Genomic_DNA"/>
</dbReference>
<accession>A0A2H3ITQ2</accession>
<proteinExistence type="predicted"/>
<dbReference type="PANTHER" id="PTHR10701">
    <property type="entry name" value="SMALL NUCLEAR RIBONUCLEOPROTEIN-ASSOCIATED PROTEIN B AND N"/>
    <property type="match status" value="1"/>
</dbReference>
<dbReference type="Proteomes" id="UP000218811">
    <property type="component" value="Unassembled WGS sequence"/>
</dbReference>
<dbReference type="GO" id="GO:0031417">
    <property type="term" value="C:NatC complex"/>
    <property type="evidence" value="ECO:0007669"/>
    <property type="project" value="InterPro"/>
</dbReference>
<dbReference type="SUPFAM" id="SSF50182">
    <property type="entry name" value="Sm-like ribonucleoproteins"/>
    <property type="match status" value="1"/>
</dbReference>
<dbReference type="STRING" id="742152.A0A2H3ITQ2"/>
<dbReference type="InterPro" id="IPR050914">
    <property type="entry name" value="snRNP_SmB/NAA38-like"/>
</dbReference>
<dbReference type="OrthoDB" id="368909at2759"/>
<dbReference type="InterPro" id="IPR034110">
    <property type="entry name" value="LSMD1_Sm"/>
</dbReference>
<dbReference type="SMART" id="SM00651">
    <property type="entry name" value="Sm"/>
    <property type="match status" value="1"/>
</dbReference>
<feature type="non-terminal residue" evidence="2">
    <location>
        <position position="79"/>
    </location>
</feature>
<dbReference type="Gene3D" id="2.30.30.100">
    <property type="match status" value="1"/>
</dbReference>
<evidence type="ECO:0000259" key="1">
    <source>
        <dbReference type="SMART" id="SM00651"/>
    </source>
</evidence>
<evidence type="ECO:0000313" key="3">
    <source>
        <dbReference type="Proteomes" id="UP000218811"/>
    </source>
</evidence>
<dbReference type="Pfam" id="PF01423">
    <property type="entry name" value="LSM"/>
    <property type="match status" value="1"/>
</dbReference>
<protein>
    <recommendedName>
        <fullName evidence="1">Sm domain-containing protein</fullName>
    </recommendedName>
</protein>
<reference evidence="2 3" key="1">
    <citation type="journal article" date="2012" name="Science">
        <title>The Paleozoic origin of enzymatic lignin decomposition reconstructed from 31 fungal genomes.</title>
        <authorList>
            <person name="Floudas D."/>
            <person name="Binder M."/>
            <person name="Riley R."/>
            <person name="Barry K."/>
            <person name="Blanchette R.A."/>
            <person name="Henrissat B."/>
            <person name="Martinez A.T."/>
            <person name="Otillar R."/>
            <person name="Spatafora J.W."/>
            <person name="Yadav J.S."/>
            <person name="Aerts A."/>
            <person name="Benoit I."/>
            <person name="Boyd A."/>
            <person name="Carlson A."/>
            <person name="Copeland A."/>
            <person name="Coutinho P.M."/>
            <person name="de Vries R.P."/>
            <person name="Ferreira P."/>
            <person name="Findley K."/>
            <person name="Foster B."/>
            <person name="Gaskell J."/>
            <person name="Glotzer D."/>
            <person name="Gorecki P."/>
            <person name="Heitman J."/>
            <person name="Hesse C."/>
            <person name="Hori C."/>
            <person name="Igarashi K."/>
            <person name="Jurgens J.A."/>
            <person name="Kallen N."/>
            <person name="Kersten P."/>
            <person name="Kohler A."/>
            <person name="Kuees U."/>
            <person name="Kumar T.K.A."/>
            <person name="Kuo A."/>
            <person name="LaButti K."/>
            <person name="Larrondo L.F."/>
            <person name="Lindquist E."/>
            <person name="Ling A."/>
            <person name="Lombard V."/>
            <person name="Lucas S."/>
            <person name="Lundell T."/>
            <person name="Martin R."/>
            <person name="McLaughlin D.J."/>
            <person name="Morgenstern I."/>
            <person name="Morin E."/>
            <person name="Murat C."/>
            <person name="Nagy L.G."/>
            <person name="Nolan M."/>
            <person name="Ohm R.A."/>
            <person name="Patyshakuliyeva A."/>
            <person name="Rokas A."/>
            <person name="Ruiz-Duenas F.J."/>
            <person name="Sabat G."/>
            <person name="Salamov A."/>
            <person name="Samejima M."/>
            <person name="Schmutz J."/>
            <person name="Slot J.C."/>
            <person name="St John F."/>
            <person name="Stenlid J."/>
            <person name="Sun H."/>
            <person name="Sun S."/>
            <person name="Syed K."/>
            <person name="Tsang A."/>
            <person name="Wiebenga A."/>
            <person name="Young D."/>
            <person name="Pisabarro A."/>
            <person name="Eastwood D.C."/>
            <person name="Martin F."/>
            <person name="Cullen D."/>
            <person name="Grigoriev I.V."/>
            <person name="Hibbett D.S."/>
        </authorList>
    </citation>
    <scope>NUCLEOTIDE SEQUENCE [LARGE SCALE GENOMIC DNA]</scope>
    <source>
        <strain evidence="2 3">MD-104</strain>
    </source>
</reference>
<dbReference type="OMA" id="VMIPWRL"/>
<dbReference type="InterPro" id="IPR001163">
    <property type="entry name" value="Sm_dom_euk/arc"/>
</dbReference>
<dbReference type="InterPro" id="IPR010920">
    <property type="entry name" value="LSM_dom_sf"/>
</dbReference>
<evidence type="ECO:0000313" key="2">
    <source>
        <dbReference type="EMBL" id="PCH33091.1"/>
    </source>
</evidence>
<sequence length="79" mass="8934">PTPDSVRKLRSLLRGNLRITISDGRIFIGTFVGTDKQLNVLLVNTDEYRLGEEYVGGRMSGRFVGQVMIPWRLVQKVEA</sequence>
<name>A0A2H3ITQ2_WOLCO</name>
<gene>
    <name evidence="2" type="ORF">WOLCODRAFT_52746</name>
</gene>
<keyword evidence="3" id="KW-1185">Reference proteome</keyword>
<dbReference type="PANTHER" id="PTHR10701:SF5">
    <property type="entry name" value="N-ALPHA-ACETYLTRANSFERASE 38, NATC AUXILIARY SUBUNIT"/>
    <property type="match status" value="1"/>
</dbReference>
<dbReference type="AlphaFoldDB" id="A0A2H3ITQ2"/>
<feature type="non-terminal residue" evidence="2">
    <location>
        <position position="1"/>
    </location>
</feature>
<organism evidence="2 3">
    <name type="scientific">Wolfiporia cocos (strain MD-104)</name>
    <name type="common">Brown rot fungus</name>
    <dbReference type="NCBI Taxonomy" id="742152"/>
    <lineage>
        <taxon>Eukaryota</taxon>
        <taxon>Fungi</taxon>
        <taxon>Dikarya</taxon>
        <taxon>Basidiomycota</taxon>
        <taxon>Agaricomycotina</taxon>
        <taxon>Agaricomycetes</taxon>
        <taxon>Polyporales</taxon>
        <taxon>Phaeolaceae</taxon>
        <taxon>Wolfiporia</taxon>
    </lineage>
</organism>
<dbReference type="CDD" id="cd06168">
    <property type="entry name" value="LSMD1"/>
    <property type="match status" value="1"/>
</dbReference>
<feature type="domain" description="Sm" evidence="1">
    <location>
        <begin position="7"/>
        <end position="79"/>
    </location>
</feature>